<evidence type="ECO:0000313" key="2">
    <source>
        <dbReference type="Proteomes" id="UP000478052"/>
    </source>
</evidence>
<accession>A0A6G0YWF6</accession>
<gene>
    <name evidence="1" type="ORF">FWK35_00006517</name>
</gene>
<organism evidence="1 2">
    <name type="scientific">Aphis craccivora</name>
    <name type="common">Cowpea aphid</name>
    <dbReference type="NCBI Taxonomy" id="307492"/>
    <lineage>
        <taxon>Eukaryota</taxon>
        <taxon>Metazoa</taxon>
        <taxon>Ecdysozoa</taxon>
        <taxon>Arthropoda</taxon>
        <taxon>Hexapoda</taxon>
        <taxon>Insecta</taxon>
        <taxon>Pterygota</taxon>
        <taxon>Neoptera</taxon>
        <taxon>Paraneoptera</taxon>
        <taxon>Hemiptera</taxon>
        <taxon>Sternorrhyncha</taxon>
        <taxon>Aphidomorpha</taxon>
        <taxon>Aphidoidea</taxon>
        <taxon>Aphididae</taxon>
        <taxon>Aphidini</taxon>
        <taxon>Aphis</taxon>
        <taxon>Aphis</taxon>
    </lineage>
</organism>
<comment type="caution">
    <text evidence="1">The sequence shown here is derived from an EMBL/GenBank/DDBJ whole genome shotgun (WGS) entry which is preliminary data.</text>
</comment>
<protein>
    <submittedName>
        <fullName evidence="1">Uncharacterized protein</fullName>
    </submittedName>
</protein>
<dbReference type="AlphaFoldDB" id="A0A6G0YWF6"/>
<proteinExistence type="predicted"/>
<keyword evidence="2" id="KW-1185">Reference proteome</keyword>
<sequence>MRRLIFWFTIERRLPPAYSPARRFKIQINKSSLSYNNKSRLSKLLSLPNRCFVVGGFWNGDRLIRLAFLATASGDKRSCCASVPRQKRNGAVFVWRRVKFFNTENTHRHRSVLAVSDGNRTACAFPILVQLPGRSPHLRHFKCGKELATHAVTVKNRFNSVSRRGREDATYLTRRALHTVPRVFERKSHGGRSQGNICFRRNVPNTTRRLTSAIPPSPVTGDRWVVVCHSNVLRDSCGPVTSDAAAVFTHHAGHSNRRLDT</sequence>
<name>A0A6G0YWF6_APHCR</name>
<reference evidence="1 2" key="1">
    <citation type="submission" date="2019-08" db="EMBL/GenBank/DDBJ databases">
        <title>Whole genome of Aphis craccivora.</title>
        <authorList>
            <person name="Voronova N.V."/>
            <person name="Shulinski R.S."/>
            <person name="Bandarenka Y.V."/>
            <person name="Zhorov D.G."/>
            <person name="Warner D."/>
        </authorList>
    </citation>
    <scope>NUCLEOTIDE SEQUENCE [LARGE SCALE GENOMIC DNA]</scope>
    <source>
        <strain evidence="1">180601</strain>
        <tissue evidence="1">Whole Body</tissue>
    </source>
</reference>
<dbReference type="Proteomes" id="UP000478052">
    <property type="component" value="Unassembled WGS sequence"/>
</dbReference>
<dbReference type="EMBL" id="VUJU01002154">
    <property type="protein sequence ID" value="KAF0762398.1"/>
    <property type="molecule type" value="Genomic_DNA"/>
</dbReference>
<evidence type="ECO:0000313" key="1">
    <source>
        <dbReference type="EMBL" id="KAF0762398.1"/>
    </source>
</evidence>